<dbReference type="GO" id="GO:0005737">
    <property type="term" value="C:cytoplasm"/>
    <property type="evidence" value="ECO:0000318"/>
    <property type="project" value="GO_Central"/>
</dbReference>
<dbReference type="InterPro" id="IPR033883">
    <property type="entry name" value="C2_III"/>
</dbReference>
<dbReference type="InterPro" id="IPR038765">
    <property type="entry name" value="Papain-like_cys_pep_sf"/>
</dbReference>
<dbReference type="Gene3D" id="1.10.238.10">
    <property type="entry name" value="EF-hand"/>
    <property type="match status" value="1"/>
</dbReference>
<evidence type="ECO:0000256" key="2">
    <source>
        <dbReference type="ARBA" id="ARBA00022670"/>
    </source>
</evidence>
<evidence type="ECO:0000256" key="9">
    <source>
        <dbReference type="PROSITE-ProRule" id="PRU00239"/>
    </source>
</evidence>
<dbReference type="InterPro" id="IPR022684">
    <property type="entry name" value="Calpain_cysteine_protease"/>
</dbReference>
<dbReference type="STRING" id="45351.A7S7W7"/>
<dbReference type="CDD" id="cd00044">
    <property type="entry name" value="CysPc"/>
    <property type="match status" value="1"/>
</dbReference>
<dbReference type="FunFam" id="3.90.70.10:FF:000001">
    <property type="entry name" value="Calpain-1 catalytic subunit"/>
    <property type="match status" value="1"/>
</dbReference>
<evidence type="ECO:0000256" key="7">
    <source>
        <dbReference type="ARBA" id="ARBA00022837"/>
    </source>
</evidence>
<evidence type="ECO:0000256" key="4">
    <source>
        <dbReference type="ARBA" id="ARBA00022737"/>
    </source>
</evidence>
<dbReference type="SMART" id="SM00054">
    <property type="entry name" value="EFh"/>
    <property type="match status" value="3"/>
</dbReference>
<dbReference type="Pfam" id="PF00648">
    <property type="entry name" value="Peptidase_C2"/>
    <property type="match status" value="1"/>
</dbReference>
<feature type="active site" evidence="8 9">
    <location>
        <position position="74"/>
    </location>
</feature>
<evidence type="ECO:0000256" key="1">
    <source>
        <dbReference type="ARBA" id="ARBA00007623"/>
    </source>
</evidence>
<dbReference type="Pfam" id="PF13833">
    <property type="entry name" value="EF-hand_8"/>
    <property type="match status" value="1"/>
</dbReference>
<dbReference type="InterPro" id="IPR001300">
    <property type="entry name" value="Peptidase_C2_calpain_cat"/>
</dbReference>
<dbReference type="GO" id="GO:0005509">
    <property type="term" value="F:calcium ion binding"/>
    <property type="evidence" value="ECO:0007669"/>
    <property type="project" value="InterPro"/>
</dbReference>
<organism evidence="12 13">
    <name type="scientific">Nematostella vectensis</name>
    <name type="common">Starlet sea anemone</name>
    <dbReference type="NCBI Taxonomy" id="45351"/>
    <lineage>
        <taxon>Eukaryota</taxon>
        <taxon>Metazoa</taxon>
        <taxon>Cnidaria</taxon>
        <taxon>Anthozoa</taxon>
        <taxon>Hexacorallia</taxon>
        <taxon>Actiniaria</taxon>
        <taxon>Edwardsiidae</taxon>
        <taxon>Nematostella</taxon>
    </lineage>
</organism>
<name>A7S7W7_NEMVE</name>
<dbReference type="FunFam" id="2.60.120.380:FF:000001">
    <property type="entry name" value="Calpain-1 catalytic subunit"/>
    <property type="match status" value="1"/>
</dbReference>
<dbReference type="InterPro" id="IPR036213">
    <property type="entry name" value="Calpain_III_sf"/>
</dbReference>
<accession>A7S7W7</accession>
<dbReference type="PANTHER" id="PTHR10183">
    <property type="entry name" value="CALPAIN"/>
    <property type="match status" value="1"/>
</dbReference>
<dbReference type="SUPFAM" id="SSF47473">
    <property type="entry name" value="EF-hand"/>
    <property type="match status" value="1"/>
</dbReference>
<dbReference type="CDD" id="cd16196">
    <property type="entry name" value="EFh_PEF_CalpA_B"/>
    <property type="match status" value="1"/>
</dbReference>
<keyword evidence="6 9" id="KW-0788">Thiol protease</keyword>
<dbReference type="InParanoid" id="A7S7W7"/>
<dbReference type="OrthoDB" id="424753at2759"/>
<dbReference type="GO" id="GO:0004198">
    <property type="term" value="F:calcium-dependent cysteine-type endopeptidase activity"/>
    <property type="evidence" value="ECO:0000318"/>
    <property type="project" value="GO_Central"/>
</dbReference>
<dbReference type="HOGENOM" id="CLU_010982_0_1_1"/>
<evidence type="ECO:0000256" key="6">
    <source>
        <dbReference type="ARBA" id="ARBA00022807"/>
    </source>
</evidence>
<evidence type="ECO:0000256" key="3">
    <source>
        <dbReference type="ARBA" id="ARBA00022723"/>
    </source>
</evidence>
<keyword evidence="4" id="KW-0677">Repeat</keyword>
<evidence type="ECO:0000259" key="10">
    <source>
        <dbReference type="PROSITE" id="PS50203"/>
    </source>
</evidence>
<dbReference type="KEGG" id="nve:5511839"/>
<comment type="similarity">
    <text evidence="1">Belongs to the peptidase C2 family.</text>
</comment>
<protein>
    <submittedName>
        <fullName evidence="12">Uncharacterized protein</fullName>
    </submittedName>
</protein>
<evidence type="ECO:0000313" key="13">
    <source>
        <dbReference type="Proteomes" id="UP000001593"/>
    </source>
</evidence>
<dbReference type="PhylomeDB" id="A7S7W7"/>
<dbReference type="SMART" id="SM00720">
    <property type="entry name" value="calpain_III"/>
    <property type="match status" value="1"/>
</dbReference>
<gene>
    <name evidence="12" type="ORF">NEMVEDRAFT_v1g243450</name>
</gene>
<keyword evidence="13" id="KW-1185">Reference proteome</keyword>
<evidence type="ECO:0000256" key="8">
    <source>
        <dbReference type="PIRSR" id="PIRSR622684-1"/>
    </source>
</evidence>
<keyword evidence="7" id="KW-0106">Calcium</keyword>
<keyword evidence="2 9" id="KW-0645">Protease</keyword>
<sequence>MPNLTMDDVRRQVRSTGKPFEDDEFLAIDSSIFFSKRPPRPFEWKRPSDICEDPHMFVGGASRLDIQQGMLGDCWLLAAIAALTQHSALMNKVVPQDYVANPNDRNYTGALKFCIWQYGEWKDVIIDDRLPTYNGKLVFVHSSERNEFWSALLEKAYAKLNGSYESLKGGQTGEALEDFTGGLAESFDLNKNVPKDLFCIMQTAEKRHALMGCSIAAKANEIEAKLNNGLVKGHAYTVTGCRQVKAKTRRGDLDVELVRVRNPWGNEREWKGAWGDGSSEWQLLSDYEKKSIGLTFEDDGEFWMSFDDFKKHFTTLEICMLGADSAMEGSSVGFESRSEHGMWRRGLTAGGCRNFIKTFHKNPQFRITLQDSDDDADDLCTVIIALMQKDRRKEKKHGINPLTIGFSIYKLEEEKDKQGNLDMEFFQYHASTARSPVFINSREVVGRYALPPGEYVVIPTTFNPNEEGNFVLRMYSEKAHKTCEVDEKTEFAPQHQRRVQISREQHDTLNSKFKEFFDNLSGRDGEIDAKELQQILSTALKNDLGGKPFSLEGARSIISMYDEDASGKLGFEEFKETWLQVKKWMKIFQVFDEDKSGEMDTYELRGALKEAGFTLSNSVLYAVSARYSTGDGKVNVDDFMEILTRLNILSAAFQKQAGQGGRRAAFDIDQFLEMGVIL</sequence>
<evidence type="ECO:0000259" key="11">
    <source>
        <dbReference type="PROSITE" id="PS50222"/>
    </source>
</evidence>
<dbReference type="CDD" id="cd00214">
    <property type="entry name" value="Calpain_III"/>
    <property type="match status" value="1"/>
</dbReference>
<dbReference type="PROSITE" id="PS50222">
    <property type="entry name" value="EF_HAND_2"/>
    <property type="match status" value="1"/>
</dbReference>
<feature type="active site" evidence="8 9">
    <location>
        <position position="262"/>
    </location>
</feature>
<dbReference type="eggNOG" id="KOG0045">
    <property type="taxonomic scope" value="Eukaryota"/>
</dbReference>
<dbReference type="OMA" id="NSTEWST"/>
<dbReference type="InterPro" id="IPR011992">
    <property type="entry name" value="EF-hand-dom_pair"/>
</dbReference>
<dbReference type="Gene3D" id="2.60.120.380">
    <property type="match status" value="1"/>
</dbReference>
<dbReference type="SUPFAM" id="SSF49758">
    <property type="entry name" value="Calpain large subunit, middle domain (domain III)"/>
    <property type="match status" value="1"/>
</dbReference>
<keyword evidence="3" id="KW-0479">Metal-binding</keyword>
<feature type="domain" description="EF-hand" evidence="11">
    <location>
        <begin position="579"/>
        <end position="614"/>
    </location>
</feature>
<dbReference type="InterPro" id="IPR002048">
    <property type="entry name" value="EF_hand_dom"/>
</dbReference>
<reference evidence="12 13" key="1">
    <citation type="journal article" date="2007" name="Science">
        <title>Sea anemone genome reveals ancestral eumetazoan gene repertoire and genomic organization.</title>
        <authorList>
            <person name="Putnam N.H."/>
            <person name="Srivastava M."/>
            <person name="Hellsten U."/>
            <person name="Dirks B."/>
            <person name="Chapman J."/>
            <person name="Salamov A."/>
            <person name="Terry A."/>
            <person name="Shapiro H."/>
            <person name="Lindquist E."/>
            <person name="Kapitonov V.V."/>
            <person name="Jurka J."/>
            <person name="Genikhovich G."/>
            <person name="Grigoriev I.V."/>
            <person name="Lucas S.M."/>
            <person name="Steele R.E."/>
            <person name="Finnerty J.R."/>
            <person name="Technau U."/>
            <person name="Martindale M.Q."/>
            <person name="Rokhsar D.S."/>
        </authorList>
    </citation>
    <scope>NUCLEOTIDE SEQUENCE [LARGE SCALE GENOMIC DNA]</scope>
    <source>
        <strain evidence="13">CH2 X CH6</strain>
    </source>
</reference>
<dbReference type="PROSITE" id="PS50203">
    <property type="entry name" value="CALPAIN_CAT"/>
    <property type="match status" value="1"/>
</dbReference>
<dbReference type="SMART" id="SM00230">
    <property type="entry name" value="CysPc"/>
    <property type="match status" value="1"/>
</dbReference>
<dbReference type="PANTHER" id="PTHR10183:SF433">
    <property type="entry name" value="CALPAIN-A-RELATED"/>
    <property type="match status" value="1"/>
</dbReference>
<dbReference type="EMBL" id="DS469595">
    <property type="protein sequence ID" value="EDO40193.1"/>
    <property type="molecule type" value="Genomic_DNA"/>
</dbReference>
<dbReference type="GO" id="GO:0006508">
    <property type="term" value="P:proteolysis"/>
    <property type="evidence" value="ECO:0000318"/>
    <property type="project" value="GO_Central"/>
</dbReference>
<feature type="active site" evidence="8 9">
    <location>
        <position position="234"/>
    </location>
</feature>
<feature type="domain" description="Calpain catalytic" evidence="10">
    <location>
        <begin position="19"/>
        <end position="322"/>
    </location>
</feature>
<evidence type="ECO:0000313" key="12">
    <source>
        <dbReference type="EMBL" id="EDO40193.1"/>
    </source>
</evidence>
<dbReference type="InterPro" id="IPR022683">
    <property type="entry name" value="Calpain_III"/>
</dbReference>
<dbReference type="PROSITE" id="PS00018">
    <property type="entry name" value="EF_HAND_1"/>
    <property type="match status" value="1"/>
</dbReference>
<dbReference type="InterPro" id="IPR022682">
    <property type="entry name" value="Calpain_domain_III"/>
</dbReference>
<dbReference type="InterPro" id="IPR018247">
    <property type="entry name" value="EF_Hand_1_Ca_BS"/>
</dbReference>
<dbReference type="SUPFAM" id="SSF54001">
    <property type="entry name" value="Cysteine proteinases"/>
    <property type="match status" value="1"/>
</dbReference>
<dbReference type="Gene3D" id="3.90.70.10">
    <property type="entry name" value="Cysteine proteinases"/>
    <property type="match status" value="1"/>
</dbReference>
<dbReference type="AlphaFoldDB" id="A7S7W7"/>
<proteinExistence type="inferred from homology"/>
<keyword evidence="5 9" id="KW-0378">Hydrolase</keyword>
<dbReference type="Proteomes" id="UP000001593">
    <property type="component" value="Unassembled WGS sequence"/>
</dbReference>
<dbReference type="PROSITE" id="PS00139">
    <property type="entry name" value="THIOL_PROTEASE_CYS"/>
    <property type="match status" value="1"/>
</dbReference>
<dbReference type="PRINTS" id="PR00704">
    <property type="entry name" value="CALPAIN"/>
</dbReference>
<dbReference type="Pfam" id="PF01067">
    <property type="entry name" value="Calpain_III"/>
    <property type="match status" value="1"/>
</dbReference>
<dbReference type="InterPro" id="IPR000169">
    <property type="entry name" value="Pept_cys_AS"/>
</dbReference>
<evidence type="ECO:0000256" key="5">
    <source>
        <dbReference type="ARBA" id="ARBA00022801"/>
    </source>
</evidence>
<dbReference type="FunCoup" id="A7S7W7">
    <property type="interactions" value="561"/>
</dbReference>